<evidence type="ECO:0000256" key="6">
    <source>
        <dbReference type="ARBA" id="ARBA00022871"/>
    </source>
</evidence>
<dbReference type="InterPro" id="IPR005455">
    <property type="entry name" value="PFN_euk"/>
</dbReference>
<dbReference type="GO" id="GO:0030154">
    <property type="term" value="P:cell differentiation"/>
    <property type="evidence" value="ECO:0007669"/>
    <property type="project" value="UniProtKB-KW"/>
</dbReference>
<sequence>MDQIESLKSLNKILSSSLPYNLIMTLDQIDNLLTNALIATNHVQNCAMVIIKTGKVVGTSKGFKLRLQDIQTLQRAFKNANVIRDDGIYFQNEKYSCVRVDNHSVYARNEGKGMVIVKTAKFLIVGTYIEGMYPSVCVEALEKLGEYDDIWNIKQQD</sequence>
<dbReference type="GO" id="GO:0007283">
    <property type="term" value="P:spermatogenesis"/>
    <property type="evidence" value="ECO:0007669"/>
    <property type="project" value="UniProtKB-KW"/>
</dbReference>
<evidence type="ECO:0000256" key="8">
    <source>
        <dbReference type="ARBA" id="ARBA00059169"/>
    </source>
</evidence>
<keyword evidence="9" id="KW-0009">Actin-binding</keyword>
<reference evidence="11" key="2">
    <citation type="journal article" date="2007" name="PLoS Biol.">
        <title>Survey sequencing and comparative analysis of the elephant shark (Callorhinchus milii) genome.</title>
        <authorList>
            <person name="Venkatesh B."/>
            <person name="Kirkness E.F."/>
            <person name="Loh Y.H."/>
            <person name="Halpern A.L."/>
            <person name="Lee A.P."/>
            <person name="Johnson J."/>
            <person name="Dandona N."/>
            <person name="Viswanathan L.D."/>
            <person name="Tay A."/>
            <person name="Venter J.C."/>
            <person name="Strausberg R.L."/>
            <person name="Brenner S."/>
        </authorList>
    </citation>
    <scope>NUCLEOTIDE SEQUENCE [LARGE SCALE GENOMIC DNA]</scope>
</reference>
<dbReference type="CDD" id="cd00148">
    <property type="entry name" value="PROF"/>
    <property type="match status" value="1"/>
</dbReference>
<name>A0A4W3I9D8_CALMI</name>
<dbReference type="Proteomes" id="UP000314986">
    <property type="component" value="Unassembled WGS sequence"/>
</dbReference>
<dbReference type="InterPro" id="IPR048278">
    <property type="entry name" value="PFN"/>
</dbReference>
<reference evidence="11" key="1">
    <citation type="journal article" date="2006" name="Science">
        <title>Ancient noncoding elements conserved in the human genome.</title>
        <authorList>
            <person name="Venkatesh B."/>
            <person name="Kirkness E.F."/>
            <person name="Loh Y.H."/>
            <person name="Halpern A.L."/>
            <person name="Lee A.P."/>
            <person name="Johnson J."/>
            <person name="Dandona N."/>
            <person name="Viswanathan L.D."/>
            <person name="Tay A."/>
            <person name="Venter J.C."/>
            <person name="Strausberg R.L."/>
            <person name="Brenner S."/>
        </authorList>
    </citation>
    <scope>NUCLEOTIDE SEQUENCE [LARGE SCALE GENOMIC DNA]</scope>
</reference>
<dbReference type="InParanoid" id="A0A4W3I9D8"/>
<evidence type="ECO:0000256" key="1">
    <source>
        <dbReference type="ARBA" id="ARBA00004496"/>
    </source>
</evidence>
<evidence type="ECO:0000256" key="9">
    <source>
        <dbReference type="RuleBase" id="RU003909"/>
    </source>
</evidence>
<gene>
    <name evidence="10" type="primary">pfn4</name>
</gene>
<organism evidence="10 11">
    <name type="scientific">Callorhinchus milii</name>
    <name type="common">Ghost shark</name>
    <dbReference type="NCBI Taxonomy" id="7868"/>
    <lineage>
        <taxon>Eukaryota</taxon>
        <taxon>Metazoa</taxon>
        <taxon>Chordata</taxon>
        <taxon>Craniata</taxon>
        <taxon>Vertebrata</taxon>
        <taxon>Chondrichthyes</taxon>
        <taxon>Holocephali</taxon>
        <taxon>Chimaeriformes</taxon>
        <taxon>Callorhinchidae</taxon>
        <taxon>Callorhinchus</taxon>
    </lineage>
</organism>
<dbReference type="SMART" id="SM00392">
    <property type="entry name" value="PROF"/>
    <property type="match status" value="1"/>
</dbReference>
<evidence type="ECO:0000313" key="11">
    <source>
        <dbReference type="Proteomes" id="UP000314986"/>
    </source>
</evidence>
<dbReference type="InterPro" id="IPR036140">
    <property type="entry name" value="PFN_sf"/>
</dbReference>
<dbReference type="GO" id="GO:0008289">
    <property type="term" value="F:lipid binding"/>
    <property type="evidence" value="ECO:0007669"/>
    <property type="project" value="UniProtKB-KW"/>
</dbReference>
<evidence type="ECO:0000256" key="7">
    <source>
        <dbReference type="ARBA" id="ARBA00023121"/>
    </source>
</evidence>
<keyword evidence="11" id="KW-1185">Reference proteome</keyword>
<keyword evidence="6" id="KW-0744">Spermatogenesis</keyword>
<keyword evidence="3" id="KW-0217">Developmental protein</keyword>
<accession>A0A4W3I9D8</accession>
<dbReference type="Pfam" id="PF00235">
    <property type="entry name" value="Profilin"/>
    <property type="match status" value="1"/>
</dbReference>
<keyword evidence="7" id="KW-0446">Lipid-binding</keyword>
<evidence type="ECO:0000313" key="10">
    <source>
        <dbReference type="Ensembl" id="ENSCMIP00000023613.1"/>
    </source>
</evidence>
<dbReference type="GeneTree" id="ENSGT00390000017067"/>
<dbReference type="AlphaFoldDB" id="A0A4W3I9D8"/>
<comment type="similarity">
    <text evidence="2 9">Belongs to the profilin family.</text>
</comment>
<dbReference type="FunFam" id="3.30.450.30:FF:000007">
    <property type="entry name" value="Profilin"/>
    <property type="match status" value="1"/>
</dbReference>
<keyword evidence="4" id="KW-0963">Cytoplasm</keyword>
<evidence type="ECO:0000256" key="2">
    <source>
        <dbReference type="ARBA" id="ARBA00010058"/>
    </source>
</evidence>
<dbReference type="STRING" id="7868.ENSCMIP00000023613"/>
<dbReference type="PANTHER" id="PTHR11604:SF2">
    <property type="entry name" value="PROFILIN-4"/>
    <property type="match status" value="1"/>
</dbReference>
<evidence type="ECO:0000256" key="4">
    <source>
        <dbReference type="ARBA" id="ARBA00022490"/>
    </source>
</evidence>
<reference evidence="10" key="4">
    <citation type="submission" date="2025-08" db="UniProtKB">
        <authorList>
            <consortium name="Ensembl"/>
        </authorList>
    </citation>
    <scope>IDENTIFICATION</scope>
</reference>
<dbReference type="PANTHER" id="PTHR11604">
    <property type="entry name" value="PROFILIN"/>
    <property type="match status" value="1"/>
</dbReference>
<dbReference type="GO" id="GO:0003785">
    <property type="term" value="F:actin monomer binding"/>
    <property type="evidence" value="ECO:0007669"/>
    <property type="project" value="TreeGrafter"/>
</dbReference>
<proteinExistence type="inferred from homology"/>
<comment type="function">
    <text evidence="8">Involved in male fertility. Required for manchette development and acrosome biogenesis during spermiogenesis. Binds in vitro to phospholipids, including phosphatidylinositol 3-phosphate (PtdIns(3)P), phosphatidylinositol 4,5-bisphosphate (PtdIns(4,5)P2), phosphatidylinositol 4-phosphate (PtdIns(4)P) and phosphatidic acid (PA). Contrary to other profilin family members, does not bind to actin in vitro.</text>
</comment>
<keyword evidence="5" id="KW-0221">Differentiation</keyword>
<dbReference type="OMA" id="QGQKFML"/>
<dbReference type="Ensembl" id="ENSCMIT00000024014.1">
    <property type="protein sequence ID" value="ENSCMIP00000023613.1"/>
    <property type="gene ID" value="ENSCMIG00000010537.1"/>
</dbReference>
<dbReference type="GO" id="GO:0005938">
    <property type="term" value="C:cell cortex"/>
    <property type="evidence" value="ECO:0007669"/>
    <property type="project" value="TreeGrafter"/>
</dbReference>
<evidence type="ECO:0000256" key="5">
    <source>
        <dbReference type="ARBA" id="ARBA00022782"/>
    </source>
</evidence>
<reference evidence="11" key="3">
    <citation type="journal article" date="2014" name="Nature">
        <title>Elephant shark genome provides unique insights into gnathostome evolution.</title>
        <authorList>
            <consortium name="International Elephant Shark Genome Sequencing Consortium"/>
            <person name="Venkatesh B."/>
            <person name="Lee A.P."/>
            <person name="Ravi V."/>
            <person name="Maurya A.K."/>
            <person name="Lian M.M."/>
            <person name="Swann J.B."/>
            <person name="Ohta Y."/>
            <person name="Flajnik M.F."/>
            <person name="Sutoh Y."/>
            <person name="Kasahara M."/>
            <person name="Hoon S."/>
            <person name="Gangu V."/>
            <person name="Roy S.W."/>
            <person name="Irimia M."/>
            <person name="Korzh V."/>
            <person name="Kondrychyn I."/>
            <person name="Lim Z.W."/>
            <person name="Tay B.H."/>
            <person name="Tohari S."/>
            <person name="Kong K.W."/>
            <person name="Ho S."/>
            <person name="Lorente-Galdos B."/>
            <person name="Quilez J."/>
            <person name="Marques-Bonet T."/>
            <person name="Raney B.J."/>
            <person name="Ingham P.W."/>
            <person name="Tay A."/>
            <person name="Hillier L.W."/>
            <person name="Minx P."/>
            <person name="Boehm T."/>
            <person name="Wilson R.K."/>
            <person name="Brenner S."/>
            <person name="Warren W.C."/>
        </authorList>
    </citation>
    <scope>NUCLEOTIDE SEQUENCE [LARGE SCALE GENOMIC DNA]</scope>
</reference>
<protein>
    <recommendedName>
        <fullName evidence="9">Profilin</fullName>
    </recommendedName>
</protein>
<reference evidence="10" key="5">
    <citation type="submission" date="2025-09" db="UniProtKB">
        <authorList>
            <consortium name="Ensembl"/>
        </authorList>
    </citation>
    <scope>IDENTIFICATION</scope>
</reference>
<dbReference type="SUPFAM" id="SSF55770">
    <property type="entry name" value="Profilin (actin-binding protein)"/>
    <property type="match status" value="1"/>
</dbReference>
<comment type="subcellular location">
    <subcellularLocation>
        <location evidence="1">Cytoplasm</location>
    </subcellularLocation>
</comment>
<dbReference type="Gene3D" id="3.30.450.30">
    <property type="entry name" value="Dynein light chain 2a, cytoplasmic"/>
    <property type="match status" value="1"/>
</dbReference>
<evidence type="ECO:0000256" key="3">
    <source>
        <dbReference type="ARBA" id="ARBA00022473"/>
    </source>
</evidence>